<sequence length="204" mass="21263">MSTTERRVGRPRRSSRASIEDAAAELFLEQGYAGTTVEQITQRAGVSRATFFNYFAAKSDVLWSSFDESAGRLRDELRAVGTDRPPIDGVRQALLVIAQDFPGESAPWAVAEAETMGTAEELGASGLPRFAAQAAVIAEFLRTRLSLSRDDVRPPAAAAAIVAATAAAAGVWVNAGASRGSLASYVEAAITPVCAGFAAALDGA</sequence>
<dbReference type="Pfam" id="PF17754">
    <property type="entry name" value="TetR_C_14"/>
    <property type="match status" value="1"/>
</dbReference>
<evidence type="ECO:0000313" key="7">
    <source>
        <dbReference type="Proteomes" id="UP000244893"/>
    </source>
</evidence>
<dbReference type="GO" id="GO:0003700">
    <property type="term" value="F:DNA-binding transcription factor activity"/>
    <property type="evidence" value="ECO:0007669"/>
    <property type="project" value="TreeGrafter"/>
</dbReference>
<keyword evidence="1" id="KW-0805">Transcription regulation</keyword>
<dbReference type="AlphaFoldDB" id="A0A2V1HQR0"/>
<dbReference type="InterPro" id="IPR041347">
    <property type="entry name" value="MftR_C"/>
</dbReference>
<dbReference type="InterPro" id="IPR050109">
    <property type="entry name" value="HTH-type_TetR-like_transc_reg"/>
</dbReference>
<evidence type="ECO:0000256" key="2">
    <source>
        <dbReference type="ARBA" id="ARBA00023125"/>
    </source>
</evidence>
<evidence type="ECO:0000256" key="1">
    <source>
        <dbReference type="ARBA" id="ARBA00023015"/>
    </source>
</evidence>
<dbReference type="PANTHER" id="PTHR30055:SF238">
    <property type="entry name" value="MYCOFACTOCIN BIOSYNTHESIS TRANSCRIPTIONAL REGULATOR MFTR-RELATED"/>
    <property type="match status" value="1"/>
</dbReference>
<dbReference type="PRINTS" id="PR00455">
    <property type="entry name" value="HTHTETR"/>
</dbReference>
<dbReference type="PROSITE" id="PS50977">
    <property type="entry name" value="HTH_TETR_2"/>
    <property type="match status" value="1"/>
</dbReference>
<dbReference type="InterPro" id="IPR023772">
    <property type="entry name" value="DNA-bd_HTH_TetR-type_CS"/>
</dbReference>
<accession>A0A2V1HQR0</accession>
<dbReference type="InterPro" id="IPR001647">
    <property type="entry name" value="HTH_TetR"/>
</dbReference>
<feature type="DNA-binding region" description="H-T-H motif" evidence="4">
    <location>
        <begin position="36"/>
        <end position="55"/>
    </location>
</feature>
<organism evidence="6 7">
    <name type="scientific">Amnibacterium flavum</name>
    <dbReference type="NCBI Taxonomy" id="2173173"/>
    <lineage>
        <taxon>Bacteria</taxon>
        <taxon>Bacillati</taxon>
        <taxon>Actinomycetota</taxon>
        <taxon>Actinomycetes</taxon>
        <taxon>Micrococcales</taxon>
        <taxon>Microbacteriaceae</taxon>
        <taxon>Amnibacterium</taxon>
    </lineage>
</organism>
<dbReference type="SUPFAM" id="SSF46689">
    <property type="entry name" value="Homeodomain-like"/>
    <property type="match status" value="1"/>
</dbReference>
<dbReference type="Gene3D" id="1.10.357.10">
    <property type="entry name" value="Tetracycline Repressor, domain 2"/>
    <property type="match status" value="1"/>
</dbReference>
<feature type="domain" description="HTH tetR-type" evidence="5">
    <location>
        <begin position="13"/>
        <end position="73"/>
    </location>
</feature>
<comment type="caution">
    <text evidence="6">The sequence shown here is derived from an EMBL/GenBank/DDBJ whole genome shotgun (WGS) entry which is preliminary data.</text>
</comment>
<keyword evidence="2 4" id="KW-0238">DNA-binding</keyword>
<evidence type="ECO:0000256" key="3">
    <source>
        <dbReference type="ARBA" id="ARBA00023163"/>
    </source>
</evidence>
<name>A0A2V1HQR0_9MICO</name>
<dbReference type="Proteomes" id="UP000244893">
    <property type="component" value="Unassembled WGS sequence"/>
</dbReference>
<dbReference type="EMBL" id="QEOP01000002">
    <property type="protein sequence ID" value="PVZ94875.1"/>
    <property type="molecule type" value="Genomic_DNA"/>
</dbReference>
<proteinExistence type="predicted"/>
<evidence type="ECO:0000256" key="4">
    <source>
        <dbReference type="PROSITE-ProRule" id="PRU00335"/>
    </source>
</evidence>
<dbReference type="OrthoDB" id="956698at2"/>
<dbReference type="Pfam" id="PF00440">
    <property type="entry name" value="TetR_N"/>
    <property type="match status" value="1"/>
</dbReference>
<evidence type="ECO:0000313" key="6">
    <source>
        <dbReference type="EMBL" id="PVZ94875.1"/>
    </source>
</evidence>
<dbReference type="PROSITE" id="PS01081">
    <property type="entry name" value="HTH_TETR_1"/>
    <property type="match status" value="1"/>
</dbReference>
<keyword evidence="7" id="KW-1185">Reference proteome</keyword>
<protein>
    <submittedName>
        <fullName evidence="6">TetR family transcriptional regulator</fullName>
    </submittedName>
</protein>
<keyword evidence="3" id="KW-0804">Transcription</keyword>
<dbReference type="Gene3D" id="1.10.10.60">
    <property type="entry name" value="Homeodomain-like"/>
    <property type="match status" value="1"/>
</dbReference>
<gene>
    <name evidence="6" type="ORF">DDQ50_09725</name>
</gene>
<dbReference type="PANTHER" id="PTHR30055">
    <property type="entry name" value="HTH-TYPE TRANSCRIPTIONAL REGULATOR RUTR"/>
    <property type="match status" value="1"/>
</dbReference>
<evidence type="ECO:0000259" key="5">
    <source>
        <dbReference type="PROSITE" id="PS50977"/>
    </source>
</evidence>
<reference evidence="6 7" key="1">
    <citation type="submission" date="2018-05" db="EMBL/GenBank/DDBJ databases">
        <title>Amnibacterium sp. M8JJ-5, whole genome shotgun sequence.</title>
        <authorList>
            <person name="Tuo L."/>
        </authorList>
    </citation>
    <scope>NUCLEOTIDE SEQUENCE [LARGE SCALE GENOMIC DNA]</scope>
    <source>
        <strain evidence="6 7">M8JJ-5</strain>
    </source>
</reference>
<dbReference type="GO" id="GO:0000976">
    <property type="term" value="F:transcription cis-regulatory region binding"/>
    <property type="evidence" value="ECO:0007669"/>
    <property type="project" value="TreeGrafter"/>
</dbReference>
<dbReference type="InterPro" id="IPR009057">
    <property type="entry name" value="Homeodomain-like_sf"/>
</dbReference>